<organism evidence="1 2">
    <name type="scientific">Ziziphus jujuba var. spinosa</name>
    <dbReference type="NCBI Taxonomy" id="714518"/>
    <lineage>
        <taxon>Eukaryota</taxon>
        <taxon>Viridiplantae</taxon>
        <taxon>Streptophyta</taxon>
        <taxon>Embryophyta</taxon>
        <taxon>Tracheophyta</taxon>
        <taxon>Spermatophyta</taxon>
        <taxon>Magnoliopsida</taxon>
        <taxon>eudicotyledons</taxon>
        <taxon>Gunneridae</taxon>
        <taxon>Pentapetalae</taxon>
        <taxon>rosids</taxon>
        <taxon>fabids</taxon>
        <taxon>Rosales</taxon>
        <taxon>Rhamnaceae</taxon>
        <taxon>Paliureae</taxon>
        <taxon>Ziziphus</taxon>
    </lineage>
</organism>
<dbReference type="EMBL" id="JAEACU010000001">
    <property type="protein sequence ID" value="KAH7547196.1"/>
    <property type="molecule type" value="Genomic_DNA"/>
</dbReference>
<evidence type="ECO:0000313" key="2">
    <source>
        <dbReference type="Proteomes" id="UP000813462"/>
    </source>
</evidence>
<proteinExistence type="predicted"/>
<reference evidence="1" key="1">
    <citation type="journal article" date="2021" name="Front. Plant Sci.">
        <title>Chromosome-Scale Genome Assembly for Chinese Sour Jujube and Insights Into Its Genome Evolution and Domestication Signature.</title>
        <authorList>
            <person name="Shen L.-Y."/>
            <person name="Luo H."/>
            <person name="Wang X.-L."/>
            <person name="Wang X.-M."/>
            <person name="Qiu X.-J."/>
            <person name="Liu H."/>
            <person name="Zhou S.-S."/>
            <person name="Jia K.-H."/>
            <person name="Nie S."/>
            <person name="Bao Y.-T."/>
            <person name="Zhang R.-G."/>
            <person name="Yun Q.-Z."/>
            <person name="Chai Y.-H."/>
            <person name="Lu J.-Y."/>
            <person name="Li Y."/>
            <person name="Zhao S.-W."/>
            <person name="Mao J.-F."/>
            <person name="Jia S.-G."/>
            <person name="Mao Y.-M."/>
        </authorList>
    </citation>
    <scope>NUCLEOTIDE SEQUENCE</scope>
    <source>
        <strain evidence="1">AT0</strain>
        <tissue evidence="1">Leaf</tissue>
    </source>
</reference>
<evidence type="ECO:0000313" key="1">
    <source>
        <dbReference type="EMBL" id="KAH7547196.1"/>
    </source>
</evidence>
<sequence length="80" mass="8828">MVPGYGCPYSASNKFSPLMRFSCQGMIVVDYSFDGTWVAEVVDSGQVVSINLSGQDVSIKDNENNEIGTVKDLRTRFTRV</sequence>
<gene>
    <name evidence="1" type="ORF">FEM48_Zijuj01G0283900</name>
</gene>
<dbReference type="Pfam" id="PF05907">
    <property type="entry name" value="CXXC_Zn-b_euk"/>
    <property type="match status" value="1"/>
</dbReference>
<name>A0A978W5G2_ZIZJJ</name>
<dbReference type="Proteomes" id="UP000813462">
    <property type="component" value="Unassembled WGS sequence"/>
</dbReference>
<comment type="caution">
    <text evidence="1">The sequence shown here is derived from an EMBL/GenBank/DDBJ whole genome shotgun (WGS) entry which is preliminary data.</text>
</comment>
<protein>
    <submittedName>
        <fullName evidence="1">Uncharacterized protein</fullName>
    </submittedName>
</protein>
<dbReference type="SUPFAM" id="SSF141678">
    <property type="entry name" value="MAL13P1.257-like"/>
    <property type="match status" value="1"/>
</dbReference>
<dbReference type="InterPro" id="IPR008584">
    <property type="entry name" value="CXXC_Zn-binding_euk"/>
</dbReference>
<accession>A0A978W5G2</accession>
<dbReference type="AlphaFoldDB" id="A0A978W5G2"/>